<protein>
    <submittedName>
        <fullName evidence="1">Uncharacterized protein</fullName>
    </submittedName>
</protein>
<accession>A0A0C3DLA7</accession>
<reference evidence="1 2" key="1">
    <citation type="submission" date="2014-04" db="EMBL/GenBank/DDBJ databases">
        <authorList>
            <consortium name="DOE Joint Genome Institute"/>
            <person name="Kuo A."/>
            <person name="Kohler A."/>
            <person name="Nagy L.G."/>
            <person name="Floudas D."/>
            <person name="Copeland A."/>
            <person name="Barry K.W."/>
            <person name="Cichocki N."/>
            <person name="Veneault-Fourrey C."/>
            <person name="LaButti K."/>
            <person name="Lindquist E.A."/>
            <person name="Lipzen A."/>
            <person name="Lundell T."/>
            <person name="Morin E."/>
            <person name="Murat C."/>
            <person name="Sun H."/>
            <person name="Tunlid A."/>
            <person name="Henrissat B."/>
            <person name="Grigoriev I.V."/>
            <person name="Hibbett D.S."/>
            <person name="Martin F."/>
            <person name="Nordberg H.P."/>
            <person name="Cantor M.N."/>
            <person name="Hua S.X."/>
        </authorList>
    </citation>
    <scope>NUCLEOTIDE SEQUENCE [LARGE SCALE GENOMIC DNA]</scope>
    <source>
        <strain evidence="1 2">Foug A</strain>
    </source>
</reference>
<gene>
    <name evidence="1" type="ORF">SCLCIDRAFT_29282</name>
</gene>
<dbReference type="InParanoid" id="A0A0C3DLA7"/>
<sequence length="183" mass="20665">MELASKRQTDVAKLLDYLTTVVKYKVLNPAASVQLPDVAVLSQPLYNWVLASRPQESRQDHSQCMLPMVIMYKFYKSDITCTQKNVPWKSVLNLLYEHQYVILNWPAGVDAVGPNFNVKSLTADELCTLTVPFLKEQMGVDYFAEGLEDNDKGTGQVVPTPKSSFYLQHWTTGEIGQVQMLTT</sequence>
<evidence type="ECO:0000313" key="2">
    <source>
        <dbReference type="Proteomes" id="UP000053989"/>
    </source>
</evidence>
<dbReference type="AlphaFoldDB" id="A0A0C3DLA7"/>
<reference evidence="2" key="2">
    <citation type="submission" date="2015-01" db="EMBL/GenBank/DDBJ databases">
        <title>Evolutionary Origins and Diversification of the Mycorrhizal Mutualists.</title>
        <authorList>
            <consortium name="DOE Joint Genome Institute"/>
            <consortium name="Mycorrhizal Genomics Consortium"/>
            <person name="Kohler A."/>
            <person name="Kuo A."/>
            <person name="Nagy L.G."/>
            <person name="Floudas D."/>
            <person name="Copeland A."/>
            <person name="Barry K.W."/>
            <person name="Cichocki N."/>
            <person name="Veneault-Fourrey C."/>
            <person name="LaButti K."/>
            <person name="Lindquist E.A."/>
            <person name="Lipzen A."/>
            <person name="Lundell T."/>
            <person name="Morin E."/>
            <person name="Murat C."/>
            <person name="Riley R."/>
            <person name="Ohm R."/>
            <person name="Sun H."/>
            <person name="Tunlid A."/>
            <person name="Henrissat B."/>
            <person name="Grigoriev I.V."/>
            <person name="Hibbett D.S."/>
            <person name="Martin F."/>
        </authorList>
    </citation>
    <scope>NUCLEOTIDE SEQUENCE [LARGE SCALE GENOMIC DNA]</scope>
    <source>
        <strain evidence="2">Foug A</strain>
    </source>
</reference>
<proteinExistence type="predicted"/>
<dbReference type="EMBL" id="KN822109">
    <property type="protein sequence ID" value="KIM56851.1"/>
    <property type="molecule type" value="Genomic_DNA"/>
</dbReference>
<organism evidence="1 2">
    <name type="scientific">Scleroderma citrinum Foug A</name>
    <dbReference type="NCBI Taxonomy" id="1036808"/>
    <lineage>
        <taxon>Eukaryota</taxon>
        <taxon>Fungi</taxon>
        <taxon>Dikarya</taxon>
        <taxon>Basidiomycota</taxon>
        <taxon>Agaricomycotina</taxon>
        <taxon>Agaricomycetes</taxon>
        <taxon>Agaricomycetidae</taxon>
        <taxon>Boletales</taxon>
        <taxon>Sclerodermatineae</taxon>
        <taxon>Sclerodermataceae</taxon>
        <taxon>Scleroderma</taxon>
    </lineage>
</organism>
<keyword evidence="2" id="KW-1185">Reference proteome</keyword>
<evidence type="ECO:0000313" key="1">
    <source>
        <dbReference type="EMBL" id="KIM56851.1"/>
    </source>
</evidence>
<name>A0A0C3DLA7_9AGAM</name>
<dbReference type="OrthoDB" id="2693440at2759"/>
<dbReference type="HOGENOM" id="CLU_107693_0_0_1"/>
<dbReference type="Proteomes" id="UP000053989">
    <property type="component" value="Unassembled WGS sequence"/>
</dbReference>